<name>A0A2D3V7N5_9PEZI</name>
<dbReference type="OrthoDB" id="3650750at2759"/>
<evidence type="ECO:0000313" key="2">
    <source>
        <dbReference type="Proteomes" id="UP000225277"/>
    </source>
</evidence>
<accession>A0A2D3V7N5</accession>
<proteinExistence type="predicted"/>
<gene>
    <name evidence="1" type="ORF">RCC_05447</name>
</gene>
<evidence type="ECO:0000313" key="1">
    <source>
        <dbReference type="EMBL" id="CZT19596.1"/>
    </source>
</evidence>
<dbReference type="GeneID" id="35600609"/>
<dbReference type="Proteomes" id="UP000225277">
    <property type="component" value="Unassembled WGS sequence"/>
</dbReference>
<keyword evidence="2" id="KW-1185">Reference proteome</keyword>
<reference evidence="1 2" key="1">
    <citation type="submission" date="2016-03" db="EMBL/GenBank/DDBJ databases">
        <authorList>
            <person name="Ploux O."/>
        </authorList>
    </citation>
    <scope>NUCLEOTIDE SEQUENCE [LARGE SCALE GENOMIC DNA]</scope>
    <source>
        <strain evidence="1 2">URUG2</strain>
    </source>
</reference>
<sequence>MDLSAHIKGLPQELQDDIFELTLEHLLPGTVIIKNSYKPPMLLQMSRKTRAKFAEKYYSRTTFHVQDPNWDARVFSHQGVTDVTKWIAKMPQTHVDLMKHVKISIPCTTMQVDGLWSELAAASMREEIDQAAVYRTLTRHGPIYATLIVSFEPINCLVAWGNGEACGDLQGGE</sequence>
<protein>
    <submittedName>
        <fullName evidence="1">Uncharacterized protein</fullName>
    </submittedName>
</protein>
<dbReference type="RefSeq" id="XP_023626486.1">
    <property type="nucleotide sequence ID" value="XM_023770718.1"/>
</dbReference>
<dbReference type="EMBL" id="FJUY01000007">
    <property type="protein sequence ID" value="CZT19596.1"/>
    <property type="molecule type" value="Genomic_DNA"/>
</dbReference>
<organism evidence="1 2">
    <name type="scientific">Ramularia collo-cygni</name>
    <dbReference type="NCBI Taxonomy" id="112498"/>
    <lineage>
        <taxon>Eukaryota</taxon>
        <taxon>Fungi</taxon>
        <taxon>Dikarya</taxon>
        <taxon>Ascomycota</taxon>
        <taxon>Pezizomycotina</taxon>
        <taxon>Dothideomycetes</taxon>
        <taxon>Dothideomycetidae</taxon>
        <taxon>Mycosphaerellales</taxon>
        <taxon>Mycosphaerellaceae</taxon>
        <taxon>Ramularia</taxon>
    </lineage>
</organism>
<dbReference type="AlphaFoldDB" id="A0A2D3V7N5"/>